<dbReference type="RefSeq" id="WP_130189811.1">
    <property type="nucleotide sequence ID" value="NZ_CP035913.1"/>
</dbReference>
<dbReference type="AlphaFoldDB" id="A0A4P6L5G7"/>
<dbReference type="Proteomes" id="UP000290637">
    <property type="component" value="Chromosome"/>
</dbReference>
<gene>
    <name evidence="1" type="ORF">EWM63_30145</name>
</gene>
<dbReference type="KEGG" id="plue:EWM63_30145"/>
<evidence type="ECO:0000313" key="2">
    <source>
        <dbReference type="Proteomes" id="UP000290637"/>
    </source>
</evidence>
<keyword evidence="2" id="KW-1185">Reference proteome</keyword>
<protein>
    <submittedName>
        <fullName evidence="1">Uncharacterized protein</fullName>
    </submittedName>
</protein>
<name>A0A4P6L5G7_9BURK</name>
<accession>A0A4P6L5G7</accession>
<evidence type="ECO:0000313" key="1">
    <source>
        <dbReference type="EMBL" id="QBE66704.1"/>
    </source>
</evidence>
<organism evidence="1 2">
    <name type="scientific">Pseudoduganella lutea</name>
    <dbReference type="NCBI Taxonomy" id="321985"/>
    <lineage>
        <taxon>Bacteria</taxon>
        <taxon>Pseudomonadati</taxon>
        <taxon>Pseudomonadota</taxon>
        <taxon>Betaproteobacteria</taxon>
        <taxon>Burkholderiales</taxon>
        <taxon>Oxalobacteraceae</taxon>
        <taxon>Telluria group</taxon>
        <taxon>Pseudoduganella</taxon>
    </lineage>
</organism>
<reference evidence="1 2" key="1">
    <citation type="submission" date="2019-02" db="EMBL/GenBank/DDBJ databases">
        <title>Draft Genome Sequences of Six Type Strains of the Genus Massilia.</title>
        <authorList>
            <person name="Miess H."/>
            <person name="Frediansyhah A."/>
            <person name="Gross H."/>
        </authorList>
    </citation>
    <scope>NUCLEOTIDE SEQUENCE [LARGE SCALE GENOMIC DNA]</scope>
    <source>
        <strain evidence="1 2">DSM 17473</strain>
    </source>
</reference>
<dbReference type="EMBL" id="CP035913">
    <property type="protein sequence ID" value="QBE66704.1"/>
    <property type="molecule type" value="Genomic_DNA"/>
</dbReference>
<proteinExistence type="predicted"/>
<sequence length="313" mass="35326">MHVWKTITPPFVKKIFDCMSATIRSQKLAAVTLEPHIVTLDVETQMQRYLNPEYVQGAGGLVQSHPKGSERDDVRLSGNFLDKVKYCGTYFGIAPQQGLKQASMLSKIGRFGVDAELGHYTQMVDPATGECDLQRGVRVHGDRRMANGRVNPVLGAGAKYVVTYEVVKAARFLYMDFTDPEFRNIVDELGRDADIAHELPCYMTLSDLCESDEAKADQLLHRSMAAALYEVRHLLKLDGVILRSARGRADTRTTDSAIICYWSDDGAVLDWIRPRRIDFFDYAEDLPRMVAVQVDALTDYRNLRETARKADKR</sequence>